<evidence type="ECO:0000256" key="1">
    <source>
        <dbReference type="SAM" id="SignalP"/>
    </source>
</evidence>
<name>A0ABU5AJ91_9HYPH</name>
<dbReference type="RefSeq" id="WP_128275043.1">
    <property type="nucleotide sequence ID" value="NZ_JAVIIP010000003.1"/>
</dbReference>
<dbReference type="Gene3D" id="3.10.620.30">
    <property type="match status" value="1"/>
</dbReference>
<dbReference type="PANTHER" id="PTHR39327">
    <property type="match status" value="1"/>
</dbReference>
<dbReference type="Pfam" id="PF06035">
    <property type="entry name" value="Peptidase_C93"/>
    <property type="match status" value="1"/>
</dbReference>
<protein>
    <submittedName>
        <fullName evidence="2">Transglutaminase-like cysteine peptidase</fullName>
    </submittedName>
</protein>
<keyword evidence="1" id="KW-0732">Signal</keyword>
<dbReference type="PANTHER" id="PTHR39327:SF1">
    <property type="entry name" value="BLR5470 PROTEIN"/>
    <property type="match status" value="1"/>
</dbReference>
<organism evidence="2 3">
    <name type="scientific">Mesorhizobium abyssinicae</name>
    <dbReference type="NCBI Taxonomy" id="1209958"/>
    <lineage>
        <taxon>Bacteria</taxon>
        <taxon>Pseudomonadati</taxon>
        <taxon>Pseudomonadota</taxon>
        <taxon>Alphaproteobacteria</taxon>
        <taxon>Hyphomicrobiales</taxon>
        <taxon>Phyllobacteriaceae</taxon>
        <taxon>Mesorhizobium</taxon>
    </lineage>
</organism>
<reference evidence="2 3" key="1">
    <citation type="submission" date="2023-08" db="EMBL/GenBank/DDBJ databases">
        <title>Implementing the SeqCode for naming new Mesorhizobium species isolated from Vachellia karroo root nodules.</title>
        <authorList>
            <person name="Van Lill M."/>
        </authorList>
    </citation>
    <scope>NUCLEOTIDE SEQUENCE [LARGE SCALE GENOMIC DNA]</scope>
    <source>
        <strain evidence="2 3">VK4B</strain>
    </source>
</reference>
<dbReference type="InterPro" id="IPR010319">
    <property type="entry name" value="Transglutaminase-like_Cys_pept"/>
</dbReference>
<accession>A0ABU5AJ91</accession>
<dbReference type="EMBL" id="JAVIIP010000003">
    <property type="protein sequence ID" value="MDX8537360.1"/>
    <property type="molecule type" value="Genomic_DNA"/>
</dbReference>
<proteinExistence type="predicted"/>
<gene>
    <name evidence="2" type="ORF">RFM23_06955</name>
</gene>
<evidence type="ECO:0000313" key="2">
    <source>
        <dbReference type="EMBL" id="MDX8537360.1"/>
    </source>
</evidence>
<evidence type="ECO:0000313" key="3">
    <source>
        <dbReference type="Proteomes" id="UP001276564"/>
    </source>
</evidence>
<feature type="signal peptide" evidence="1">
    <location>
        <begin position="1"/>
        <end position="25"/>
    </location>
</feature>
<sequence>MKKTRGKLLLMAIAMQLSAWGTAYAGPAFMHTGGRTTQPVGHYEFCQKLPQECTERTPKQAPIELTRKLWAAIVNINNSVNTRITPRTDMEMWGKEEVWSYPDSGFGDCEDYALEKRRELMDIGVPAGALLMTVARQPNGDGHAVLTVRTSLGEFILDNLQPKVMAWTDTPYTYLKRQSTENSGVWVTINDGREDAVASVR</sequence>
<feature type="chain" id="PRO_5047219885" evidence="1">
    <location>
        <begin position="26"/>
        <end position="201"/>
    </location>
</feature>
<keyword evidence="3" id="KW-1185">Reference proteome</keyword>
<comment type="caution">
    <text evidence="2">The sequence shown here is derived from an EMBL/GenBank/DDBJ whole genome shotgun (WGS) entry which is preliminary data.</text>
</comment>
<dbReference type="Proteomes" id="UP001276564">
    <property type="component" value="Unassembled WGS sequence"/>
</dbReference>